<organism evidence="11 12">
    <name type="scientific">Taxus chinensis</name>
    <name type="common">Chinese yew</name>
    <name type="synonym">Taxus wallichiana var. chinensis</name>
    <dbReference type="NCBI Taxonomy" id="29808"/>
    <lineage>
        <taxon>Eukaryota</taxon>
        <taxon>Viridiplantae</taxon>
        <taxon>Streptophyta</taxon>
        <taxon>Embryophyta</taxon>
        <taxon>Tracheophyta</taxon>
        <taxon>Spermatophyta</taxon>
        <taxon>Pinopsida</taxon>
        <taxon>Pinidae</taxon>
        <taxon>Conifers II</taxon>
        <taxon>Cupressales</taxon>
        <taxon>Taxaceae</taxon>
        <taxon>Taxus</taxon>
    </lineage>
</organism>
<feature type="non-terminal residue" evidence="11">
    <location>
        <position position="1"/>
    </location>
</feature>
<feature type="domain" description="Nudix hydrolase" evidence="10">
    <location>
        <begin position="114"/>
        <end position="249"/>
    </location>
</feature>
<keyword evidence="12" id="KW-1185">Reference proteome</keyword>
<dbReference type="InterPro" id="IPR015797">
    <property type="entry name" value="NUDIX_hydrolase-like_dom_sf"/>
</dbReference>
<dbReference type="PANTHER" id="PTHR23114">
    <property type="entry name" value="M7GPPPN-MRNA HYDROLASE"/>
    <property type="match status" value="1"/>
</dbReference>
<comment type="similarity">
    <text evidence="3">Belongs to the Nudix hydrolase family. DCP2 subfamily.</text>
</comment>
<keyword evidence="8" id="KW-0464">Manganese</keyword>
<dbReference type="GO" id="GO:0140933">
    <property type="term" value="F:5'-(N(7)-methylguanosine 5'-triphospho)-[mRNA] hydrolase activity"/>
    <property type="evidence" value="ECO:0007669"/>
    <property type="project" value="InterPro"/>
</dbReference>
<evidence type="ECO:0000313" key="12">
    <source>
        <dbReference type="Proteomes" id="UP000824469"/>
    </source>
</evidence>
<keyword evidence="5" id="KW-0479">Metal-binding</keyword>
<evidence type="ECO:0000256" key="5">
    <source>
        <dbReference type="ARBA" id="ARBA00022723"/>
    </source>
</evidence>
<dbReference type="Pfam" id="PF05026">
    <property type="entry name" value="DCP2"/>
    <property type="match status" value="1"/>
</dbReference>
<dbReference type="SMART" id="SM01125">
    <property type="entry name" value="DCP2"/>
    <property type="match status" value="1"/>
</dbReference>
<feature type="compositionally biased region" description="Polar residues" evidence="9">
    <location>
        <begin position="7"/>
        <end position="28"/>
    </location>
</feature>
<dbReference type="SUPFAM" id="SSF140586">
    <property type="entry name" value="Dcp2 domain-like"/>
    <property type="match status" value="1"/>
</dbReference>
<dbReference type="GO" id="GO:0000290">
    <property type="term" value="P:deadenylation-dependent decapping of nuclear-transcribed mRNA"/>
    <property type="evidence" value="ECO:0007669"/>
    <property type="project" value="InterPro"/>
</dbReference>
<dbReference type="InterPro" id="IPR007722">
    <property type="entry name" value="DCP2_BoxA"/>
</dbReference>
<evidence type="ECO:0000313" key="11">
    <source>
        <dbReference type="EMBL" id="KAH9303079.1"/>
    </source>
</evidence>
<feature type="region of interest" description="Disordered" evidence="9">
    <location>
        <begin position="1"/>
        <end position="28"/>
    </location>
</feature>
<dbReference type="Gene3D" id="3.90.79.10">
    <property type="entry name" value="Nucleoside Triphosphate Pyrophosphohydrolase"/>
    <property type="match status" value="1"/>
</dbReference>
<name>A0AA38CV10_TAXCH</name>
<feature type="non-terminal residue" evidence="11">
    <location>
        <position position="312"/>
    </location>
</feature>
<protein>
    <recommendedName>
        <fullName evidence="10">Nudix hydrolase domain-containing protein</fullName>
    </recommendedName>
</protein>
<dbReference type="Pfam" id="PF00293">
    <property type="entry name" value="NUDIX"/>
    <property type="match status" value="1"/>
</dbReference>
<dbReference type="InterPro" id="IPR000086">
    <property type="entry name" value="NUDIX_hydrolase_dom"/>
</dbReference>
<evidence type="ECO:0000256" key="8">
    <source>
        <dbReference type="ARBA" id="ARBA00023211"/>
    </source>
</evidence>
<dbReference type="SUPFAM" id="SSF55811">
    <property type="entry name" value="Nudix"/>
    <property type="match status" value="1"/>
</dbReference>
<dbReference type="FunFam" id="3.90.79.10:FF:000003">
    <property type="entry name" value="M7GpppN-mRNA hydrolase isoform 2"/>
    <property type="match status" value="1"/>
</dbReference>
<dbReference type="GO" id="GO:0000184">
    <property type="term" value="P:nuclear-transcribed mRNA catabolic process, nonsense-mediated decay"/>
    <property type="evidence" value="ECO:0007669"/>
    <property type="project" value="InterPro"/>
</dbReference>
<gene>
    <name evidence="11" type="ORF">KI387_014662</name>
</gene>
<evidence type="ECO:0000256" key="2">
    <source>
        <dbReference type="ARBA" id="ARBA00004496"/>
    </source>
</evidence>
<dbReference type="Proteomes" id="UP000824469">
    <property type="component" value="Unassembled WGS sequence"/>
</dbReference>
<evidence type="ECO:0000256" key="1">
    <source>
        <dbReference type="ARBA" id="ARBA00001936"/>
    </source>
</evidence>
<keyword evidence="6" id="KW-0378">Hydrolase</keyword>
<dbReference type="GO" id="GO:0005737">
    <property type="term" value="C:cytoplasm"/>
    <property type="evidence" value="ECO:0007669"/>
    <property type="project" value="UniProtKB-SubCell"/>
</dbReference>
<comment type="caution">
    <text evidence="11">The sequence shown here is derived from an EMBL/GenBank/DDBJ whole genome shotgun (WGS) entry which is preliminary data.</text>
</comment>
<keyword evidence="4" id="KW-0963">Cytoplasm</keyword>
<reference evidence="11 12" key="1">
    <citation type="journal article" date="2021" name="Nat. Plants">
        <title>The Taxus genome provides insights into paclitaxel biosynthesis.</title>
        <authorList>
            <person name="Xiong X."/>
            <person name="Gou J."/>
            <person name="Liao Q."/>
            <person name="Li Y."/>
            <person name="Zhou Q."/>
            <person name="Bi G."/>
            <person name="Li C."/>
            <person name="Du R."/>
            <person name="Wang X."/>
            <person name="Sun T."/>
            <person name="Guo L."/>
            <person name="Liang H."/>
            <person name="Lu P."/>
            <person name="Wu Y."/>
            <person name="Zhang Z."/>
            <person name="Ro D.K."/>
            <person name="Shang Y."/>
            <person name="Huang S."/>
            <person name="Yan J."/>
        </authorList>
    </citation>
    <scope>NUCLEOTIDE SEQUENCE [LARGE SCALE GENOMIC DNA]</scope>
    <source>
        <strain evidence="11">Ta-2019</strain>
    </source>
</reference>
<evidence type="ECO:0000256" key="7">
    <source>
        <dbReference type="ARBA" id="ARBA00022884"/>
    </source>
</evidence>
<dbReference type="Gene3D" id="1.10.10.1050">
    <property type="entry name" value="Dcp2, box A domain"/>
    <property type="match status" value="1"/>
</dbReference>
<dbReference type="InterPro" id="IPR044099">
    <property type="entry name" value="Dcp2_NUDIX"/>
</dbReference>
<dbReference type="EMBL" id="JAHRHJ020000009">
    <property type="protein sequence ID" value="KAH9303079.1"/>
    <property type="molecule type" value="Genomic_DNA"/>
</dbReference>
<dbReference type="GO" id="GO:0030145">
    <property type="term" value="F:manganese ion binding"/>
    <property type="evidence" value="ECO:0007669"/>
    <property type="project" value="InterPro"/>
</dbReference>
<accession>A0AA38CV10</accession>
<comment type="subcellular location">
    <subcellularLocation>
        <location evidence="2">Cytoplasm</location>
    </subcellularLocation>
</comment>
<comment type="cofactor">
    <cofactor evidence="1">
        <name>Mn(2+)</name>
        <dbReference type="ChEBI" id="CHEBI:29035"/>
    </cofactor>
</comment>
<evidence type="ECO:0000256" key="3">
    <source>
        <dbReference type="ARBA" id="ARBA00005279"/>
    </source>
</evidence>
<dbReference type="AlphaFoldDB" id="A0AA38CV10"/>
<evidence type="ECO:0000256" key="6">
    <source>
        <dbReference type="ARBA" id="ARBA00022801"/>
    </source>
</evidence>
<dbReference type="OMA" id="KLNMSAI"/>
<dbReference type="CDD" id="cd03672">
    <property type="entry name" value="NUDIX_Dcp2p_Nudt20"/>
    <property type="match status" value="1"/>
</dbReference>
<dbReference type="PROSITE" id="PS51462">
    <property type="entry name" value="NUDIX"/>
    <property type="match status" value="1"/>
</dbReference>
<evidence type="ECO:0000256" key="4">
    <source>
        <dbReference type="ARBA" id="ARBA00022490"/>
    </source>
</evidence>
<evidence type="ECO:0000256" key="9">
    <source>
        <dbReference type="SAM" id="MobiDB-lite"/>
    </source>
</evidence>
<evidence type="ECO:0000259" key="10">
    <source>
        <dbReference type="PROSITE" id="PS51462"/>
    </source>
</evidence>
<dbReference type="InterPro" id="IPR036189">
    <property type="entry name" value="DCP2_BoxA_sf"/>
</dbReference>
<proteinExistence type="inferred from homology"/>
<sequence>VNERVDTQFSSTIMSNNPGRRNSNARPSRDLMQSLSSRFVWNAARDDRDSLPMLMFRVEEAHWFYEDQVRVEHPHLRSMCFKEFAASMFVSSEALKPFAGDIDEVLEEFRRFKNRVPVAGTIILNETYDKCLLVKGWKSGAGWSFPKGKKNRANEEDHKCAIREVVEETGFDGSHLLSASTDFIRLVCGEKTVTLFIIGGVKQNIPFAPRTQKEISEIAWYPVHGIDTNSSKFFMVAQFLRPLHKWIEQNYKPASGDQAATMVGSSAGITSVWRAHVKHSISNHVSTWRSSISCNHGADNDADSSTSAAAGK</sequence>
<keyword evidence="7" id="KW-0694">RNA-binding</keyword>
<dbReference type="GO" id="GO:0003723">
    <property type="term" value="F:RNA binding"/>
    <property type="evidence" value="ECO:0007669"/>
    <property type="project" value="UniProtKB-KW"/>
</dbReference>
<dbReference type="PANTHER" id="PTHR23114:SF17">
    <property type="entry name" value="M7GPPPN-MRNA HYDROLASE"/>
    <property type="match status" value="1"/>
</dbReference>